<proteinExistence type="predicted"/>
<protein>
    <recommendedName>
        <fullName evidence="1">Aminoglycoside phosphotransferase domain-containing protein</fullName>
    </recommendedName>
</protein>
<dbReference type="EMBL" id="LT840185">
    <property type="protein sequence ID" value="SMF76197.1"/>
    <property type="molecule type" value="Genomic_DNA"/>
</dbReference>
<feature type="domain" description="Aminoglycoside phosphotransferase" evidence="1">
    <location>
        <begin position="25"/>
        <end position="248"/>
    </location>
</feature>
<gene>
    <name evidence="2" type="ORF">SAMN06295910_2430</name>
</gene>
<sequence>MAAPMIPPAAAPDFLAAHGWGGAEILPLAGDASFRRYFRVARGGATAVLMDAPPEHEDVGPFLGVAQHLLDRGFAPPRPLAVDRERGLLLLEDFGDDRVGPLLAREPGREPGIYESAVDILARLGADPAPSDLPPYDDAAMAREVGLFTEWYAPALGLEVDETGYVAAWCEAWRGVAERAAAAPVMVLRDYHADNLMVLPGRDELGLLDFQDALAGHPAYDLVSLLQDARRDVAPELEAAMLARYADAARIDDRGTFRADYEVLGAQRNTKILGIFTRLWKRDGKPLYLPLQPRVWSYLERNLAHPALASVRAWFDANIPADKRAAAWKEMPA</sequence>
<dbReference type="Proteomes" id="UP000192934">
    <property type="component" value="Chromosome I"/>
</dbReference>
<dbReference type="STRING" id="941907.SAMN06295910_2430"/>
<evidence type="ECO:0000313" key="3">
    <source>
        <dbReference type="Proteomes" id="UP000192934"/>
    </source>
</evidence>
<dbReference type="SUPFAM" id="SSF56112">
    <property type="entry name" value="Protein kinase-like (PK-like)"/>
    <property type="match status" value="1"/>
</dbReference>
<evidence type="ECO:0000313" key="2">
    <source>
        <dbReference type="EMBL" id="SMF76197.1"/>
    </source>
</evidence>
<accession>A0A1X7GZ53</accession>
<dbReference type="InterPro" id="IPR002575">
    <property type="entry name" value="Aminoglycoside_PTrfase"/>
</dbReference>
<dbReference type="Gene3D" id="3.30.200.20">
    <property type="entry name" value="Phosphorylase Kinase, domain 1"/>
    <property type="match status" value="1"/>
</dbReference>
<name>A0A1X7GZ53_9SPHN</name>
<dbReference type="Pfam" id="PF01636">
    <property type="entry name" value="APH"/>
    <property type="match status" value="1"/>
</dbReference>
<dbReference type="AlphaFoldDB" id="A0A1X7GZ53"/>
<dbReference type="InterPro" id="IPR011009">
    <property type="entry name" value="Kinase-like_dom_sf"/>
</dbReference>
<keyword evidence="3" id="KW-1185">Reference proteome</keyword>
<organism evidence="2 3">
    <name type="scientific">Allosphingosinicella indica</name>
    <dbReference type="NCBI Taxonomy" id="941907"/>
    <lineage>
        <taxon>Bacteria</taxon>
        <taxon>Pseudomonadati</taxon>
        <taxon>Pseudomonadota</taxon>
        <taxon>Alphaproteobacteria</taxon>
        <taxon>Sphingomonadales</taxon>
        <taxon>Sphingomonadaceae</taxon>
        <taxon>Allosphingosinicella</taxon>
    </lineage>
</organism>
<evidence type="ECO:0000259" key="1">
    <source>
        <dbReference type="Pfam" id="PF01636"/>
    </source>
</evidence>
<dbReference type="Gene3D" id="3.90.1200.10">
    <property type="match status" value="1"/>
</dbReference>
<reference evidence="3" key="1">
    <citation type="submission" date="2017-04" db="EMBL/GenBank/DDBJ databases">
        <authorList>
            <person name="Varghese N."/>
            <person name="Submissions S."/>
        </authorList>
    </citation>
    <scope>NUCLEOTIDE SEQUENCE [LARGE SCALE GENOMIC DNA]</scope>
    <source>
        <strain evidence="3">Dd16</strain>
    </source>
</reference>